<dbReference type="Proteomes" id="UP000663844">
    <property type="component" value="Unassembled WGS sequence"/>
</dbReference>
<organism evidence="1 2">
    <name type="scientific">Adineta steineri</name>
    <dbReference type="NCBI Taxonomy" id="433720"/>
    <lineage>
        <taxon>Eukaryota</taxon>
        <taxon>Metazoa</taxon>
        <taxon>Spiralia</taxon>
        <taxon>Gnathifera</taxon>
        <taxon>Rotifera</taxon>
        <taxon>Eurotatoria</taxon>
        <taxon>Bdelloidea</taxon>
        <taxon>Adinetida</taxon>
        <taxon>Adinetidae</taxon>
        <taxon>Adineta</taxon>
    </lineage>
</organism>
<accession>A0A819EAH9</accession>
<gene>
    <name evidence="1" type="ORF">OXD698_LOCUS21063</name>
</gene>
<protein>
    <submittedName>
        <fullName evidence="1">Uncharacterized protein</fullName>
    </submittedName>
</protein>
<reference evidence="1" key="1">
    <citation type="submission" date="2021-02" db="EMBL/GenBank/DDBJ databases">
        <authorList>
            <person name="Nowell W R."/>
        </authorList>
    </citation>
    <scope>NUCLEOTIDE SEQUENCE</scope>
</reference>
<name>A0A819EAH9_9BILA</name>
<evidence type="ECO:0000313" key="2">
    <source>
        <dbReference type="Proteomes" id="UP000663844"/>
    </source>
</evidence>
<evidence type="ECO:0000313" key="1">
    <source>
        <dbReference type="EMBL" id="CAF3847293.1"/>
    </source>
</evidence>
<proteinExistence type="predicted"/>
<sequence>VSNLKTRCAHIDWVKVISNDLVVQFAEHYQQVRRATLYFANTNEI</sequence>
<dbReference type="AlphaFoldDB" id="A0A819EAH9"/>
<dbReference type="EMBL" id="CAJOAZ010001711">
    <property type="protein sequence ID" value="CAF3847293.1"/>
    <property type="molecule type" value="Genomic_DNA"/>
</dbReference>
<feature type="non-terminal residue" evidence="1">
    <location>
        <position position="1"/>
    </location>
</feature>
<comment type="caution">
    <text evidence="1">The sequence shown here is derived from an EMBL/GenBank/DDBJ whole genome shotgun (WGS) entry which is preliminary data.</text>
</comment>